<accession>A0ABR0NNK5</accession>
<dbReference type="EMBL" id="JARKNE010000009">
    <property type="protein sequence ID" value="KAK5802919.1"/>
    <property type="molecule type" value="Genomic_DNA"/>
</dbReference>
<organism evidence="1 2">
    <name type="scientific">Gossypium arboreum</name>
    <name type="common">Tree cotton</name>
    <name type="synonym">Gossypium nanking</name>
    <dbReference type="NCBI Taxonomy" id="29729"/>
    <lineage>
        <taxon>Eukaryota</taxon>
        <taxon>Viridiplantae</taxon>
        <taxon>Streptophyta</taxon>
        <taxon>Embryophyta</taxon>
        <taxon>Tracheophyta</taxon>
        <taxon>Spermatophyta</taxon>
        <taxon>Magnoliopsida</taxon>
        <taxon>eudicotyledons</taxon>
        <taxon>Gunneridae</taxon>
        <taxon>Pentapetalae</taxon>
        <taxon>rosids</taxon>
        <taxon>malvids</taxon>
        <taxon>Malvales</taxon>
        <taxon>Malvaceae</taxon>
        <taxon>Malvoideae</taxon>
        <taxon>Gossypium</taxon>
    </lineage>
</organism>
<protein>
    <submittedName>
        <fullName evidence="1">Uncharacterized protein</fullName>
    </submittedName>
</protein>
<gene>
    <name evidence="1" type="ORF">PVK06_030551</name>
</gene>
<dbReference type="Proteomes" id="UP001358586">
    <property type="component" value="Chromosome 9"/>
</dbReference>
<evidence type="ECO:0000313" key="1">
    <source>
        <dbReference type="EMBL" id="KAK5802919.1"/>
    </source>
</evidence>
<evidence type="ECO:0000313" key="2">
    <source>
        <dbReference type="Proteomes" id="UP001358586"/>
    </source>
</evidence>
<name>A0ABR0NNK5_GOSAR</name>
<proteinExistence type="predicted"/>
<reference evidence="1 2" key="1">
    <citation type="submission" date="2023-03" db="EMBL/GenBank/DDBJ databases">
        <title>WGS of Gossypium arboreum.</title>
        <authorList>
            <person name="Yu D."/>
        </authorList>
    </citation>
    <scope>NUCLEOTIDE SEQUENCE [LARGE SCALE GENOMIC DNA]</scope>
    <source>
        <tissue evidence="1">Leaf</tissue>
    </source>
</reference>
<comment type="caution">
    <text evidence="1">The sequence shown here is derived from an EMBL/GenBank/DDBJ whole genome shotgun (WGS) entry which is preliminary data.</text>
</comment>
<sequence length="115" mass="13366">MSVLVLITQPEQIDELIFLEVENVRFLVRVKEIGLSKSFDNINGKNRVKEREGLESIQENDDEIVSELGSTTRMRPKKNWIRDKQTGDDEAINAIFLEKENDNGGYQRTWENEPN</sequence>
<keyword evidence="2" id="KW-1185">Reference proteome</keyword>